<evidence type="ECO:0000256" key="1">
    <source>
        <dbReference type="ARBA" id="ARBA00004128"/>
    </source>
</evidence>
<dbReference type="Proteomes" id="UP000697127">
    <property type="component" value="Unassembled WGS sequence"/>
</dbReference>
<dbReference type="GO" id="GO:0005524">
    <property type="term" value="F:ATP binding"/>
    <property type="evidence" value="ECO:0007669"/>
    <property type="project" value="UniProtKB-KW"/>
</dbReference>
<organism evidence="15 16">
    <name type="scientific">Pichia californica</name>
    <dbReference type="NCBI Taxonomy" id="460514"/>
    <lineage>
        <taxon>Eukaryota</taxon>
        <taxon>Fungi</taxon>
        <taxon>Dikarya</taxon>
        <taxon>Ascomycota</taxon>
        <taxon>Saccharomycotina</taxon>
        <taxon>Pichiomycetes</taxon>
        <taxon>Pichiales</taxon>
        <taxon>Pichiaceae</taxon>
        <taxon>Pichia</taxon>
    </lineage>
</organism>
<dbReference type="PANTHER" id="PTHR24223:SF443">
    <property type="entry name" value="MULTIDRUG-RESISTANCE LIKE PROTEIN 1, ISOFORM I"/>
    <property type="match status" value="1"/>
</dbReference>
<dbReference type="InterPro" id="IPR044746">
    <property type="entry name" value="ABCC_6TM_D1"/>
</dbReference>
<dbReference type="OrthoDB" id="6500128at2759"/>
<feature type="transmembrane region" description="Helical" evidence="12">
    <location>
        <begin position="276"/>
        <end position="301"/>
    </location>
</feature>
<dbReference type="FunFam" id="3.40.50.300:FF:000997">
    <property type="entry name" value="Multidrug resistance-associated protein 1"/>
    <property type="match status" value="1"/>
</dbReference>
<dbReference type="Gene3D" id="3.40.50.300">
    <property type="entry name" value="P-loop containing nucleotide triphosphate hydrolases"/>
    <property type="match status" value="2"/>
</dbReference>
<feature type="transmembrane region" description="Helical" evidence="12">
    <location>
        <begin position="543"/>
        <end position="569"/>
    </location>
</feature>
<evidence type="ECO:0000256" key="8">
    <source>
        <dbReference type="ARBA" id="ARBA00022989"/>
    </source>
</evidence>
<evidence type="ECO:0000256" key="9">
    <source>
        <dbReference type="ARBA" id="ARBA00023136"/>
    </source>
</evidence>
<dbReference type="Gene3D" id="1.20.1560.10">
    <property type="entry name" value="ABC transporter type 1, transmembrane domain"/>
    <property type="match status" value="2"/>
</dbReference>
<evidence type="ECO:0000313" key="16">
    <source>
        <dbReference type="Proteomes" id="UP000697127"/>
    </source>
</evidence>
<feature type="transmembrane region" description="Helical" evidence="12">
    <location>
        <begin position="30"/>
        <end position="51"/>
    </location>
</feature>
<gene>
    <name evidence="15" type="ORF">C6P40_001495</name>
</gene>
<dbReference type="CDD" id="cd18579">
    <property type="entry name" value="ABC_6TM_ABCC_D1"/>
    <property type="match status" value="1"/>
</dbReference>
<keyword evidence="5" id="KW-0677">Repeat</keyword>
<dbReference type="SUPFAM" id="SSF52540">
    <property type="entry name" value="P-loop containing nucleoside triphosphate hydrolases"/>
    <property type="match status" value="2"/>
</dbReference>
<dbReference type="FunFam" id="3.40.50.300:FF:000565">
    <property type="entry name" value="ABC bile acid transporter"/>
    <property type="match status" value="1"/>
</dbReference>
<evidence type="ECO:0000256" key="11">
    <source>
        <dbReference type="SAM" id="MobiDB-lite"/>
    </source>
</evidence>
<dbReference type="InterPro" id="IPR003593">
    <property type="entry name" value="AAA+_ATPase"/>
</dbReference>
<evidence type="ECO:0000259" key="14">
    <source>
        <dbReference type="PROSITE" id="PS50929"/>
    </source>
</evidence>
<proteinExistence type="predicted"/>
<feature type="domain" description="ABC transmembrane type-1" evidence="14">
    <location>
        <begin position="293"/>
        <end position="570"/>
    </location>
</feature>
<name>A0A9P6WR05_9ASCO</name>
<comment type="subcellular location">
    <subcellularLocation>
        <location evidence="1">Vacuole membrane</location>
        <topology evidence="1">Multi-pass membrane protein</topology>
    </subcellularLocation>
</comment>
<accession>A0A9P6WR05</accession>
<dbReference type="CDD" id="cd03244">
    <property type="entry name" value="ABCC_MRP_domain2"/>
    <property type="match status" value="1"/>
</dbReference>
<dbReference type="InterPro" id="IPR003439">
    <property type="entry name" value="ABC_transporter-like_ATP-bd"/>
</dbReference>
<keyword evidence="9 12" id="KW-0472">Membrane</keyword>
<dbReference type="InterPro" id="IPR056227">
    <property type="entry name" value="TMD0_ABC"/>
</dbReference>
<dbReference type="PANTHER" id="PTHR24223">
    <property type="entry name" value="ATP-BINDING CASSETTE SUB-FAMILY C"/>
    <property type="match status" value="1"/>
</dbReference>
<dbReference type="SUPFAM" id="SSF90123">
    <property type="entry name" value="ABC transporter transmembrane region"/>
    <property type="match status" value="2"/>
</dbReference>
<dbReference type="InterPro" id="IPR036640">
    <property type="entry name" value="ABC1_TM_sf"/>
</dbReference>
<dbReference type="GO" id="GO:0042144">
    <property type="term" value="P:vacuole fusion, non-autophagic"/>
    <property type="evidence" value="ECO:0007669"/>
    <property type="project" value="UniProtKB-ARBA"/>
</dbReference>
<dbReference type="Pfam" id="PF24357">
    <property type="entry name" value="TMD0_ABC"/>
    <property type="match status" value="1"/>
</dbReference>
<dbReference type="InterPro" id="IPR027417">
    <property type="entry name" value="P-loop_NTPase"/>
</dbReference>
<feature type="transmembrane region" description="Helical" evidence="12">
    <location>
        <begin position="979"/>
        <end position="1002"/>
    </location>
</feature>
<evidence type="ECO:0000256" key="2">
    <source>
        <dbReference type="ARBA" id="ARBA00022448"/>
    </source>
</evidence>
<evidence type="ECO:0000256" key="12">
    <source>
        <dbReference type="SAM" id="Phobius"/>
    </source>
</evidence>
<dbReference type="Pfam" id="PF00664">
    <property type="entry name" value="ABC_membrane"/>
    <property type="match status" value="2"/>
</dbReference>
<keyword evidence="2" id="KW-0813">Transport</keyword>
<feature type="transmembrane region" description="Helical" evidence="12">
    <location>
        <begin position="399"/>
        <end position="421"/>
    </location>
</feature>
<feature type="region of interest" description="Disordered" evidence="11">
    <location>
        <begin position="1567"/>
        <end position="1594"/>
    </location>
</feature>
<dbReference type="InterPro" id="IPR017871">
    <property type="entry name" value="ABC_transporter-like_CS"/>
</dbReference>
<evidence type="ECO:0000256" key="6">
    <source>
        <dbReference type="ARBA" id="ARBA00022741"/>
    </source>
</evidence>
<feature type="domain" description="ABC transporter" evidence="13">
    <location>
        <begin position="1310"/>
        <end position="1561"/>
    </location>
</feature>
<dbReference type="FunFam" id="1.20.1560.10:FF:000020">
    <property type="entry name" value="ABC metal ion transporter"/>
    <property type="match status" value="1"/>
</dbReference>
<dbReference type="EMBL" id="PUHW01000019">
    <property type="protein sequence ID" value="KAG0690763.1"/>
    <property type="molecule type" value="Genomic_DNA"/>
</dbReference>
<feature type="domain" description="ABC transporter" evidence="13">
    <location>
        <begin position="624"/>
        <end position="854"/>
    </location>
</feature>
<dbReference type="InterPro" id="IPR050173">
    <property type="entry name" value="ABC_transporter_C-like"/>
</dbReference>
<feature type="transmembrane region" description="Helical" evidence="12">
    <location>
        <begin position="1022"/>
        <end position="1050"/>
    </location>
</feature>
<dbReference type="PROSITE" id="PS00211">
    <property type="entry name" value="ABC_TRANSPORTER_1"/>
    <property type="match status" value="2"/>
</dbReference>
<keyword evidence="7" id="KW-0067">ATP-binding</keyword>
<feature type="transmembrane region" description="Helical" evidence="12">
    <location>
        <begin position="72"/>
        <end position="89"/>
    </location>
</feature>
<evidence type="ECO:0000256" key="4">
    <source>
        <dbReference type="ARBA" id="ARBA00022692"/>
    </source>
</evidence>
<dbReference type="GO" id="GO:0000329">
    <property type="term" value="C:fungal-type vacuole membrane"/>
    <property type="evidence" value="ECO:0007669"/>
    <property type="project" value="UniProtKB-ARBA"/>
</dbReference>
<reference evidence="15" key="1">
    <citation type="submission" date="2020-11" db="EMBL/GenBank/DDBJ databases">
        <title>Kefir isolates.</title>
        <authorList>
            <person name="Marcisauskas S."/>
            <person name="Kim Y."/>
            <person name="Blasche S."/>
        </authorList>
    </citation>
    <scope>NUCLEOTIDE SEQUENCE</scope>
    <source>
        <strain evidence="15">Olga-1</strain>
    </source>
</reference>
<comment type="caution">
    <text evidence="15">The sequence shown here is derived from an EMBL/GenBank/DDBJ whole genome shotgun (WGS) entry which is preliminary data.</text>
</comment>
<dbReference type="PROSITE" id="PS50893">
    <property type="entry name" value="ABC_TRANSPORTER_2"/>
    <property type="match status" value="2"/>
</dbReference>
<keyword evidence="3" id="KW-0926">Vacuole</keyword>
<keyword evidence="6" id="KW-0547">Nucleotide-binding</keyword>
<evidence type="ECO:0008006" key="17">
    <source>
        <dbReference type="Google" id="ProtNLM"/>
    </source>
</evidence>
<feature type="transmembrane region" description="Helical" evidence="12">
    <location>
        <begin position="1125"/>
        <end position="1145"/>
    </location>
</feature>
<dbReference type="FunFam" id="1.20.1560.10:FF:000013">
    <property type="entry name" value="ABC transporter C family member 2"/>
    <property type="match status" value="1"/>
</dbReference>
<dbReference type="SMART" id="SM00382">
    <property type="entry name" value="AAA"/>
    <property type="match status" value="2"/>
</dbReference>
<evidence type="ECO:0000256" key="7">
    <source>
        <dbReference type="ARBA" id="ARBA00022840"/>
    </source>
</evidence>
<evidence type="ECO:0000256" key="3">
    <source>
        <dbReference type="ARBA" id="ARBA00022554"/>
    </source>
</evidence>
<protein>
    <recommendedName>
        <fullName evidence="17">Metal resistance protein YCF1</fullName>
    </recommendedName>
</protein>
<feature type="transmembrane region" description="Helical" evidence="12">
    <location>
        <begin position="133"/>
        <end position="150"/>
    </location>
</feature>
<evidence type="ECO:0000259" key="13">
    <source>
        <dbReference type="PROSITE" id="PS50893"/>
    </source>
</evidence>
<keyword evidence="8 12" id="KW-1133">Transmembrane helix</keyword>
<dbReference type="CDD" id="cd18603">
    <property type="entry name" value="ABC_6TM_MRP1_2_3_6_D2_like"/>
    <property type="match status" value="1"/>
</dbReference>
<dbReference type="PROSITE" id="PS50929">
    <property type="entry name" value="ABC_TM1F"/>
    <property type="match status" value="2"/>
</dbReference>
<dbReference type="InterPro" id="IPR011527">
    <property type="entry name" value="ABC1_TM_dom"/>
</dbReference>
<evidence type="ECO:0000256" key="5">
    <source>
        <dbReference type="ARBA" id="ARBA00022737"/>
    </source>
</evidence>
<dbReference type="Pfam" id="PF00005">
    <property type="entry name" value="ABC_tran"/>
    <property type="match status" value="2"/>
</dbReference>
<evidence type="ECO:0000256" key="10">
    <source>
        <dbReference type="ARBA" id="ARBA00053425"/>
    </source>
</evidence>
<comment type="function">
    <text evidence="10">Cooperates for the ATP-dependent vacuolar transport of bilirubin and glutathione conjugates.</text>
</comment>
<dbReference type="CDD" id="cd03250">
    <property type="entry name" value="ABCC_MRP_domain1"/>
    <property type="match status" value="1"/>
</dbReference>
<dbReference type="GO" id="GO:0016887">
    <property type="term" value="F:ATP hydrolysis activity"/>
    <property type="evidence" value="ECO:0007669"/>
    <property type="project" value="InterPro"/>
</dbReference>
<sequence length="1594" mass="179911">MFASYLNATTLCDPTSPLISPNSNALSPCFISLLFLILSATTFITGLFQLVQYVKYKPTYGPIISESSHQSLKYLLILMYFTVISILLLTKGFNSKDNFQIYAYSLTLINFIIIIFPLHLIETSKSIIPTATLLFYWPLEFLIILVIYIQQLFASKNHKFFKNGSELESFLLFISLILNSFIFIMEYCFYKSNNELIEHFKGNNVILSEPDIFSKLTFSWMNKLLNLAYKKGGLEQKDLPPPPKRISTFYAAPKLEKNWIIELETKRKNGPSLLRVLTITFGFGVLGALVFDMAESIVSFIQPLLLRMLIKFFNFEDSNPLFIKGLTISVLMFLSNILSTAFYNQYMIMTIEVSQAVKSSLMYLIYNKAMKLSPSERNNRSTGDIINHMSVDIIRIESLASYVQTMVSAPTRLVLCLWSLYWLLGNATFFGIITMAIVIPLNTILVKSLRKFHKEQMQLKDKRTSFVAEILQNIKSIKLYAWEEPMLNKLKYLRDDKELHNLNKIGILSAGINFAWTCVPFFVSCSTFAAFALLSDIPLSPEIVFPALSLFDLLSDPIFAIPALITAMIECNVSLTRIINFLIADEIDLNIIKRLPTVKKLGKKAVEISNSTFLWGKQIDSNSGNITDIEATIEGLKAPALKNINFEACKGELTCILGKVGTGKSTLLKCLLGELPVIQANKDQPFSISIAGSIAYCAQVPWIINATFKENILFGHKYDENFYNKTVKACELLSDLEILPDGHETLVGEKGISLSGGQKARLSLARAVYARADVYLFDDILSAVDAHVGQKIIDNVLSKKGILSSKTRILSTNSIKVLNEASKVYLLSDNTMVESSTMKEIMNNKSSELYRLIQEYGNQNANEQIENNLSKKKNYTPSISSNKSSSSSSIDTNVFVEGELEGVGPLGVNIDDRTGEELIRFDQRITNKSTSSTLKAASIASFQQMNTFDDDIDRKMNQSEEKKEKGKVKWSIFLQYAKACSYSGIFITLSLVIFTVGMSIASNYWLMYWSENNIKNGSNKDIFLYVGIYALLGIGSGFFTLIRAICMWTLCSIRASKKMHSDMAKAVLRSPLQYFETTPLGRIINRFSQDMSKVDSALPRVFSALFSSIIKTLLTMIIIGYNMPAFILIIIVLSFVYTYYQKYYVITIRDLKRIVSISKSPIFALIQESINGCETIRAYGQRKRFSFLNSKNIDNNQISSYCMKSTNRWLSTRLQFIGSIITLSTSLLALSSLYSKNRMSAGLIGLIMSYSMRVTSSLSFIVRRSVEIESDVICCERIFEYCKLSPERDEEIIKNELINPPIEWPSEGKINFDHYSTRYRENLDPVLKDITFSVNAKEKIGIVGRTGAGKSSLVLSIFRLIEAINGHIEIDGLNTSKLRLLDLRKNLSIIPQDAQCIEGTVRYNLDPLDQYKDEQIWEALKMSRLDEHIKNMSVEQNLVDTPLECQISESGGNLSVGQRQLICLARVLLKTGKSKDDIIPPSKILILDEATSSIDTETDNVIQQTIRTKCDHLTILTIAHRLNTIMDSDKILVLDKGKIAEFDTPEILLSNPDSLFFKLSVNGGYIPKPDGWDEQQTTEVPEEESFEDYQQNKK</sequence>
<feature type="transmembrane region" description="Helical" evidence="12">
    <location>
        <begin position="101"/>
        <end position="121"/>
    </location>
</feature>
<evidence type="ECO:0000313" key="15">
    <source>
        <dbReference type="EMBL" id="KAG0690763.1"/>
    </source>
</evidence>
<keyword evidence="4 12" id="KW-0812">Transmembrane</keyword>
<feature type="transmembrane region" description="Helical" evidence="12">
    <location>
        <begin position="427"/>
        <end position="446"/>
    </location>
</feature>
<feature type="transmembrane region" description="Helical" evidence="12">
    <location>
        <begin position="321"/>
        <end position="343"/>
    </location>
</feature>
<dbReference type="GO" id="GO:0140359">
    <property type="term" value="F:ABC-type transporter activity"/>
    <property type="evidence" value="ECO:0007669"/>
    <property type="project" value="InterPro"/>
</dbReference>
<keyword evidence="16" id="KW-1185">Reference proteome</keyword>
<feature type="transmembrane region" description="Helical" evidence="12">
    <location>
        <begin position="507"/>
        <end position="531"/>
    </location>
</feature>
<feature type="domain" description="ABC transmembrane type-1" evidence="14">
    <location>
        <begin position="986"/>
        <end position="1270"/>
    </location>
</feature>
<feature type="transmembrane region" description="Helical" evidence="12">
    <location>
        <begin position="170"/>
        <end position="190"/>
    </location>
</feature>